<feature type="region of interest" description="Disordered" evidence="5">
    <location>
        <begin position="207"/>
        <end position="247"/>
    </location>
</feature>
<feature type="signal peptide" evidence="6">
    <location>
        <begin position="1"/>
        <end position="44"/>
    </location>
</feature>
<keyword evidence="2" id="KW-0645">Protease</keyword>
<accession>A0A401YIG9</accession>
<dbReference type="GO" id="GO:0006508">
    <property type="term" value="P:proteolysis"/>
    <property type="evidence" value="ECO:0007669"/>
    <property type="project" value="UniProtKB-KW"/>
</dbReference>
<dbReference type="Gene3D" id="6.10.250.3150">
    <property type="match status" value="1"/>
</dbReference>
<evidence type="ECO:0000256" key="3">
    <source>
        <dbReference type="ARBA" id="ARBA00022801"/>
    </source>
</evidence>
<dbReference type="Proteomes" id="UP000286931">
    <property type="component" value="Unassembled WGS sequence"/>
</dbReference>
<feature type="chain" id="PRO_5019045736" description="NlpC/P60 domain-containing protein" evidence="6">
    <location>
        <begin position="45"/>
        <end position="364"/>
    </location>
</feature>
<dbReference type="InterPro" id="IPR051794">
    <property type="entry name" value="PG_Endopeptidase_C40"/>
</dbReference>
<gene>
    <name evidence="8" type="ORF">EHYA_02039</name>
</gene>
<evidence type="ECO:0000259" key="7">
    <source>
        <dbReference type="PROSITE" id="PS51935"/>
    </source>
</evidence>
<dbReference type="Gene3D" id="3.90.1720.10">
    <property type="entry name" value="endopeptidase domain like (from Nostoc punctiforme)"/>
    <property type="match status" value="1"/>
</dbReference>
<evidence type="ECO:0000256" key="6">
    <source>
        <dbReference type="SAM" id="SignalP"/>
    </source>
</evidence>
<sequence>MASQRRSGQHRKPKPRTAVRTAATVVTAAATMTGVMTFAGTASADPAQSFQQTKDRVNQLHSEAIKATEAANGVDEQITKRQGTANQTQARITEEQAALNTLRDQIGVLAANQYRSGGLPPSLSLALSGDPEGYLQKSQMLSQLDGQQAAKLKQIAAQARALQQDRTEASSQLAELEKLRTELNRHKGEIQNKLTEAQRLLNTLTAQQQKEVLDSNDHKNDAGSRTETDRSSRGKTDEPPTTGKDVPVSGRAAAAIAFARAQIGKPYAPRGVGPDSFDCSGLTQASWRAANVSLSRTTWTQVNDGPRISKDALKPGDLVFYFSDNSHVGMYIGNGKIIHAPRPGKNVTEAPLDSMPFYAAMRPG</sequence>
<dbReference type="InterPro" id="IPR038765">
    <property type="entry name" value="Papain-like_cys_pep_sf"/>
</dbReference>
<comment type="caution">
    <text evidence="8">The sequence shown here is derived from an EMBL/GenBank/DDBJ whole genome shotgun (WGS) entry which is preliminary data.</text>
</comment>
<feature type="domain" description="NlpC/P60" evidence="7">
    <location>
        <begin position="249"/>
        <end position="364"/>
    </location>
</feature>
<dbReference type="SUPFAM" id="SSF54001">
    <property type="entry name" value="Cysteine proteinases"/>
    <property type="match status" value="1"/>
</dbReference>
<dbReference type="Pfam" id="PF00877">
    <property type="entry name" value="NLPC_P60"/>
    <property type="match status" value="1"/>
</dbReference>
<dbReference type="PANTHER" id="PTHR47359">
    <property type="entry name" value="PEPTIDOGLYCAN DL-ENDOPEPTIDASE CWLO"/>
    <property type="match status" value="1"/>
</dbReference>
<evidence type="ECO:0000313" key="9">
    <source>
        <dbReference type="Proteomes" id="UP000286931"/>
    </source>
</evidence>
<keyword evidence="3" id="KW-0378">Hydrolase</keyword>
<name>A0A401YIG9_9ACTN</name>
<keyword evidence="9" id="KW-1185">Reference proteome</keyword>
<dbReference type="OrthoDB" id="5177647at2"/>
<protein>
    <recommendedName>
        <fullName evidence="7">NlpC/P60 domain-containing protein</fullName>
    </recommendedName>
</protein>
<evidence type="ECO:0000313" key="8">
    <source>
        <dbReference type="EMBL" id="GCD94377.1"/>
    </source>
</evidence>
<organism evidence="8 9">
    <name type="scientific">Embleya hyalina</name>
    <dbReference type="NCBI Taxonomy" id="516124"/>
    <lineage>
        <taxon>Bacteria</taxon>
        <taxon>Bacillati</taxon>
        <taxon>Actinomycetota</taxon>
        <taxon>Actinomycetes</taxon>
        <taxon>Kitasatosporales</taxon>
        <taxon>Streptomycetaceae</taxon>
        <taxon>Embleya</taxon>
    </lineage>
</organism>
<feature type="compositionally biased region" description="Basic and acidic residues" evidence="5">
    <location>
        <begin position="211"/>
        <end position="238"/>
    </location>
</feature>
<evidence type="ECO:0000256" key="4">
    <source>
        <dbReference type="ARBA" id="ARBA00022807"/>
    </source>
</evidence>
<dbReference type="AlphaFoldDB" id="A0A401YIG9"/>
<evidence type="ECO:0000256" key="2">
    <source>
        <dbReference type="ARBA" id="ARBA00022670"/>
    </source>
</evidence>
<dbReference type="InterPro" id="IPR000064">
    <property type="entry name" value="NLP_P60_dom"/>
</dbReference>
<comment type="similarity">
    <text evidence="1">Belongs to the peptidase C40 family.</text>
</comment>
<keyword evidence="4" id="KW-0788">Thiol protease</keyword>
<dbReference type="RefSeq" id="WP_126636549.1">
    <property type="nucleotide sequence ID" value="NZ_BIFH01000015.1"/>
</dbReference>
<keyword evidence="6" id="KW-0732">Signal</keyword>
<reference evidence="8 9" key="1">
    <citation type="submission" date="2018-12" db="EMBL/GenBank/DDBJ databases">
        <title>Draft genome sequence of Embleya hyalina NBRC 13850T.</title>
        <authorList>
            <person name="Komaki H."/>
            <person name="Hosoyama A."/>
            <person name="Kimura A."/>
            <person name="Ichikawa N."/>
            <person name="Tamura T."/>
        </authorList>
    </citation>
    <scope>NUCLEOTIDE SEQUENCE [LARGE SCALE GENOMIC DNA]</scope>
    <source>
        <strain evidence="8 9">NBRC 13850</strain>
    </source>
</reference>
<evidence type="ECO:0000256" key="1">
    <source>
        <dbReference type="ARBA" id="ARBA00007074"/>
    </source>
</evidence>
<dbReference type="PANTHER" id="PTHR47359:SF3">
    <property type="entry name" value="NLP_P60 DOMAIN-CONTAINING PROTEIN-RELATED"/>
    <property type="match status" value="1"/>
</dbReference>
<dbReference type="GO" id="GO:0008234">
    <property type="term" value="F:cysteine-type peptidase activity"/>
    <property type="evidence" value="ECO:0007669"/>
    <property type="project" value="UniProtKB-KW"/>
</dbReference>
<evidence type="ECO:0000256" key="5">
    <source>
        <dbReference type="SAM" id="MobiDB-lite"/>
    </source>
</evidence>
<dbReference type="PROSITE" id="PS51935">
    <property type="entry name" value="NLPC_P60"/>
    <property type="match status" value="1"/>
</dbReference>
<dbReference type="EMBL" id="BIFH01000015">
    <property type="protein sequence ID" value="GCD94377.1"/>
    <property type="molecule type" value="Genomic_DNA"/>
</dbReference>
<proteinExistence type="inferred from homology"/>